<keyword evidence="4" id="KW-0997">Cell inner membrane</keyword>
<evidence type="ECO:0000259" key="12">
    <source>
        <dbReference type="Pfam" id="PF06750"/>
    </source>
</evidence>
<reference evidence="13 14" key="1">
    <citation type="journal article" date="2003" name="Int. J. Syst. Evol. Microbiol.">
        <title>Halobacillus salinus sp. nov., isolated from a salt lake on the coast of the East Sea in Korea.</title>
        <authorList>
            <person name="Yoon J.H."/>
            <person name="Kang K.H."/>
            <person name="Park Y.H."/>
        </authorList>
    </citation>
    <scope>NUCLEOTIDE SEQUENCE [LARGE SCALE GENOMIC DNA]</scope>
    <source>
        <strain evidence="13 14">HSL-3</strain>
    </source>
</reference>
<evidence type="ECO:0000256" key="1">
    <source>
        <dbReference type="ARBA" id="ARBA00004429"/>
    </source>
</evidence>
<evidence type="ECO:0000259" key="11">
    <source>
        <dbReference type="Pfam" id="PF01478"/>
    </source>
</evidence>
<comment type="caution">
    <text evidence="13">The sequence shown here is derived from an EMBL/GenBank/DDBJ whole genome shotgun (WGS) entry which is preliminary data.</text>
</comment>
<protein>
    <recommendedName>
        <fullName evidence="9">Prepilin leader peptidase/N-methyltransferase</fullName>
        <ecNumber evidence="9">2.1.1.-</ecNumber>
        <ecNumber evidence="9">3.4.23.43</ecNumber>
    </recommendedName>
</protein>
<dbReference type="InterPro" id="IPR010627">
    <property type="entry name" value="Prepilin_pept_A24_N"/>
</dbReference>
<keyword evidence="14" id="KW-1185">Reference proteome</keyword>
<feature type="transmembrane region" description="Helical" evidence="10">
    <location>
        <begin position="147"/>
        <end position="167"/>
    </location>
</feature>
<accession>A0A4Z0H1A4</accession>
<evidence type="ECO:0000256" key="4">
    <source>
        <dbReference type="ARBA" id="ARBA00022519"/>
    </source>
</evidence>
<dbReference type="PRINTS" id="PR00864">
    <property type="entry name" value="PREPILNPTASE"/>
</dbReference>
<keyword evidence="9" id="KW-0511">Multifunctional enzyme</keyword>
<feature type="transmembrane region" description="Helical" evidence="10">
    <location>
        <begin position="224"/>
        <end position="247"/>
    </location>
</feature>
<dbReference type="InterPro" id="IPR000045">
    <property type="entry name" value="Prepilin_IV_endopep_pep"/>
</dbReference>
<dbReference type="GO" id="GO:0008168">
    <property type="term" value="F:methyltransferase activity"/>
    <property type="evidence" value="ECO:0007669"/>
    <property type="project" value="UniProtKB-KW"/>
</dbReference>
<dbReference type="EMBL" id="SRJC01000001">
    <property type="protein sequence ID" value="TGB04162.1"/>
    <property type="molecule type" value="Genomic_DNA"/>
</dbReference>
<keyword evidence="6 10" id="KW-1133">Transmembrane helix</keyword>
<feature type="transmembrane region" description="Helical" evidence="10">
    <location>
        <begin position="179"/>
        <end position="212"/>
    </location>
</feature>
<evidence type="ECO:0000256" key="2">
    <source>
        <dbReference type="ARBA" id="ARBA00005801"/>
    </source>
</evidence>
<dbReference type="GO" id="GO:0032259">
    <property type="term" value="P:methylation"/>
    <property type="evidence" value="ECO:0007669"/>
    <property type="project" value="UniProtKB-KW"/>
</dbReference>
<comment type="function">
    <text evidence="9">Plays an essential role in type IV pili and type II pseudopili formation by proteolytically removing the leader sequence from substrate proteins and subsequently monomethylating the alpha-amino group of the newly exposed N-terminal phenylalanine.</text>
</comment>
<dbReference type="GO" id="GO:0005886">
    <property type="term" value="C:plasma membrane"/>
    <property type="evidence" value="ECO:0007669"/>
    <property type="project" value="UniProtKB-SubCell"/>
</dbReference>
<comment type="similarity">
    <text evidence="2 8">Belongs to the peptidase A24 family.</text>
</comment>
<evidence type="ECO:0000313" key="14">
    <source>
        <dbReference type="Proteomes" id="UP000297982"/>
    </source>
</evidence>
<feature type="domain" description="Prepilin peptidase A24 N-terminal" evidence="12">
    <location>
        <begin position="11"/>
        <end position="94"/>
    </location>
</feature>
<evidence type="ECO:0000256" key="9">
    <source>
        <dbReference type="RuleBase" id="RU003794"/>
    </source>
</evidence>
<keyword evidence="9" id="KW-0489">Methyltransferase</keyword>
<evidence type="ECO:0000256" key="10">
    <source>
        <dbReference type="SAM" id="Phobius"/>
    </source>
</evidence>
<comment type="catalytic activity">
    <reaction evidence="9">
        <text>Typically cleaves a -Gly-|-Phe- bond to release an N-terminal, basic peptide of 5-8 residues from type IV prepilin, and then N-methylates the new N-terminal amino group, the methyl donor being S-adenosyl-L-methionine.</text>
        <dbReference type="EC" id="3.4.23.43"/>
    </reaction>
</comment>
<comment type="subcellular location">
    <subcellularLocation>
        <location evidence="1">Cell inner membrane</location>
        <topology evidence="1">Multi-pass membrane protein</topology>
    </subcellularLocation>
    <subcellularLocation>
        <location evidence="9">Cell membrane</location>
        <topology evidence="9">Multi-pass membrane protein</topology>
    </subcellularLocation>
</comment>
<keyword evidence="5 9" id="KW-0812">Transmembrane</keyword>
<sequence length="251" mass="28014">MTLFLTLYFFLLGTILGSFYNVVGLRLPNGGLMHENRSYCPNCKKTLAWYELIPILSYILQKGRCRGCRESISPIYPAMEAITGVIFALCFYQFGLGPQLILALLLMSMFHIIMVSDLRYMVIPDHLLLFFFGLFIVYRILYPLDPWWSSLIGGLGGLTVTAVIILVSRGGMGGGDMKLFGLLGFVLGWKLLLVTFFLSTLIGAVVSGGLLAAGIIQRKKPIPFGPFIVVGASFAFFSDRIIIDWYLQTFF</sequence>
<dbReference type="InterPro" id="IPR014032">
    <property type="entry name" value="Peptidase_A24A_bac"/>
</dbReference>
<dbReference type="Pfam" id="PF06750">
    <property type="entry name" value="A24_N_bact"/>
    <property type="match status" value="1"/>
</dbReference>
<keyword evidence="7 10" id="KW-0472">Membrane</keyword>
<keyword evidence="3" id="KW-1003">Cell membrane</keyword>
<keyword evidence="9" id="KW-0645">Protease</keyword>
<dbReference type="PANTHER" id="PTHR30487">
    <property type="entry name" value="TYPE 4 PREPILIN-LIKE PROTEINS LEADER PEPTIDE-PROCESSING ENZYME"/>
    <property type="match status" value="1"/>
</dbReference>
<proteinExistence type="inferred from homology"/>
<dbReference type="Proteomes" id="UP000297982">
    <property type="component" value="Unassembled WGS sequence"/>
</dbReference>
<dbReference type="GO" id="GO:0006465">
    <property type="term" value="P:signal peptide processing"/>
    <property type="evidence" value="ECO:0007669"/>
    <property type="project" value="TreeGrafter"/>
</dbReference>
<dbReference type="InterPro" id="IPR050882">
    <property type="entry name" value="Prepilin_peptidase/N-MTase"/>
</dbReference>
<dbReference type="AlphaFoldDB" id="A0A4Z0H1A4"/>
<dbReference type="Gene3D" id="1.20.120.1220">
    <property type="match status" value="1"/>
</dbReference>
<dbReference type="Pfam" id="PF01478">
    <property type="entry name" value="Peptidase_A24"/>
    <property type="match status" value="1"/>
</dbReference>
<evidence type="ECO:0000313" key="13">
    <source>
        <dbReference type="EMBL" id="TGB04162.1"/>
    </source>
</evidence>
<dbReference type="EC" id="3.4.23.43" evidence="9"/>
<keyword evidence="9" id="KW-0378">Hydrolase</keyword>
<evidence type="ECO:0000256" key="6">
    <source>
        <dbReference type="ARBA" id="ARBA00022989"/>
    </source>
</evidence>
<feature type="transmembrane region" description="Helical" evidence="10">
    <location>
        <begin position="123"/>
        <end position="141"/>
    </location>
</feature>
<evidence type="ECO:0000256" key="5">
    <source>
        <dbReference type="ARBA" id="ARBA00022692"/>
    </source>
</evidence>
<dbReference type="RefSeq" id="WP_135326745.1">
    <property type="nucleotide sequence ID" value="NZ_SRJC01000001.1"/>
</dbReference>
<name>A0A4Z0H1A4_9BACI</name>
<gene>
    <name evidence="13" type="ORF">E4663_03915</name>
</gene>
<dbReference type="GO" id="GO:0004190">
    <property type="term" value="F:aspartic-type endopeptidase activity"/>
    <property type="evidence" value="ECO:0007669"/>
    <property type="project" value="UniProtKB-EC"/>
</dbReference>
<organism evidence="13 14">
    <name type="scientific">Halobacillus salinus</name>
    <dbReference type="NCBI Taxonomy" id="192814"/>
    <lineage>
        <taxon>Bacteria</taxon>
        <taxon>Bacillati</taxon>
        <taxon>Bacillota</taxon>
        <taxon>Bacilli</taxon>
        <taxon>Bacillales</taxon>
        <taxon>Bacillaceae</taxon>
        <taxon>Halobacillus</taxon>
    </lineage>
</organism>
<dbReference type="EC" id="2.1.1.-" evidence="9"/>
<evidence type="ECO:0000256" key="3">
    <source>
        <dbReference type="ARBA" id="ARBA00022475"/>
    </source>
</evidence>
<evidence type="ECO:0000256" key="8">
    <source>
        <dbReference type="RuleBase" id="RU003793"/>
    </source>
</evidence>
<dbReference type="STRING" id="192814.GCA_900166575_01108"/>
<evidence type="ECO:0000256" key="7">
    <source>
        <dbReference type="ARBA" id="ARBA00023136"/>
    </source>
</evidence>
<feature type="transmembrane region" description="Helical" evidence="10">
    <location>
        <begin position="6"/>
        <end position="27"/>
    </location>
</feature>
<keyword evidence="9" id="KW-0808">Transferase</keyword>
<feature type="domain" description="Prepilin type IV endopeptidase peptidase" evidence="11">
    <location>
        <begin position="104"/>
        <end position="206"/>
    </location>
</feature>
<dbReference type="PANTHER" id="PTHR30487:SF0">
    <property type="entry name" value="PREPILIN LEADER PEPTIDASE_N-METHYLTRANSFERASE-RELATED"/>
    <property type="match status" value="1"/>
</dbReference>